<name>A0A8C0WCA5_CASCN</name>
<evidence type="ECO:0008006" key="2">
    <source>
        <dbReference type="Google" id="ProtNLM"/>
    </source>
</evidence>
<dbReference type="InterPro" id="IPR016135">
    <property type="entry name" value="UBQ-conjugating_enzyme/RWD"/>
</dbReference>
<dbReference type="SUPFAM" id="SSF54495">
    <property type="entry name" value="UBC-like"/>
    <property type="match status" value="1"/>
</dbReference>
<sequence>MVLKCINKEHSDLAGDPPAQCFTGPVGDDMFHWQDTIMGPNEKQLPRIQKFF</sequence>
<organism evidence="1">
    <name type="scientific">Castor canadensis</name>
    <name type="common">American beaver</name>
    <dbReference type="NCBI Taxonomy" id="51338"/>
    <lineage>
        <taxon>Eukaryota</taxon>
        <taxon>Metazoa</taxon>
        <taxon>Chordata</taxon>
        <taxon>Craniata</taxon>
        <taxon>Vertebrata</taxon>
        <taxon>Euteleostomi</taxon>
        <taxon>Mammalia</taxon>
        <taxon>Eutheria</taxon>
        <taxon>Euarchontoglires</taxon>
        <taxon>Glires</taxon>
        <taxon>Rodentia</taxon>
        <taxon>Castorimorpha</taxon>
        <taxon>Castoridae</taxon>
        <taxon>Castor</taxon>
    </lineage>
</organism>
<reference evidence="1" key="1">
    <citation type="submission" date="2023-09" db="UniProtKB">
        <authorList>
            <consortium name="Ensembl"/>
        </authorList>
    </citation>
    <scope>IDENTIFICATION</scope>
</reference>
<proteinExistence type="predicted"/>
<dbReference type="AlphaFoldDB" id="A0A8C0WCA5"/>
<evidence type="ECO:0000313" key="1">
    <source>
        <dbReference type="Ensembl" id="ENSCCNP00000006934.1"/>
    </source>
</evidence>
<dbReference type="Ensembl" id="ENSCCNT00000009203.1">
    <property type="protein sequence ID" value="ENSCCNP00000006934.1"/>
    <property type="gene ID" value="ENSCCNG00000007431.1"/>
</dbReference>
<accession>A0A8C0WCA5</accession>
<dbReference type="Gene3D" id="3.10.110.10">
    <property type="entry name" value="Ubiquitin Conjugating Enzyme"/>
    <property type="match status" value="1"/>
</dbReference>
<protein>
    <recommendedName>
        <fullName evidence="2">UBC core domain-containing protein</fullName>
    </recommendedName>
</protein>